<dbReference type="SMART" id="SM00382">
    <property type="entry name" value="AAA"/>
    <property type="match status" value="1"/>
</dbReference>
<dbReference type="PANTHER" id="PTHR42771:SF2">
    <property type="entry name" value="IRON(3+)-HYDROXAMATE IMPORT ATP-BINDING PROTEIN FHUC"/>
    <property type="match status" value="1"/>
</dbReference>
<name>A0A3M0MKH1_9RHOB</name>
<dbReference type="PANTHER" id="PTHR42771">
    <property type="entry name" value="IRON(3+)-HYDROXAMATE IMPORT ATP-BINDING PROTEIN FHUC"/>
    <property type="match status" value="1"/>
</dbReference>
<keyword evidence="5" id="KW-0410">Iron transport</keyword>
<sequence length="267" mass="29107">MSDILARLRGLTADYDGYPALNGIDLELPEGKIIAFCGPNGSGKSTALRVMRGLHRVGSGMAEIAGRPVASWSKKDLAREIAMLGQSPSAPDALTVRELVMLGRFAYRNRFSGPSAADHKACDQALDATEITHLADHPIGNLSGGQSQRAWIAMTLAQDAPRIFLDEPTNHLDISHALELLELIHRLNRENARSFVIVLHDLNLVMRYADHVVLFDRGRVVAQGERSVTLTQERIAQVFGVECRMVTIDGLDNPVIVPLPVARGYGS</sequence>
<keyword evidence="4" id="KW-1003">Cell membrane</keyword>
<keyword evidence="6" id="KW-0547">Nucleotide-binding</keyword>
<evidence type="ECO:0000256" key="2">
    <source>
        <dbReference type="ARBA" id="ARBA00005417"/>
    </source>
</evidence>
<reference evidence="12 13" key="1">
    <citation type="submission" date="2018-07" db="EMBL/GenBank/DDBJ databases">
        <authorList>
            <person name="Zhang Y."/>
            <person name="Wang L."/>
            <person name="Ma S."/>
        </authorList>
    </citation>
    <scope>NUCLEOTIDE SEQUENCE [LARGE SCALE GENOMIC DNA]</scope>
    <source>
        <strain evidence="12 13">4-2</strain>
    </source>
</reference>
<dbReference type="Gene3D" id="3.40.50.300">
    <property type="entry name" value="P-loop containing nucleotide triphosphate hydrolases"/>
    <property type="match status" value="1"/>
</dbReference>
<dbReference type="PROSITE" id="PS50893">
    <property type="entry name" value="ABC_TRANSPORTER_2"/>
    <property type="match status" value="1"/>
</dbReference>
<evidence type="ECO:0000256" key="10">
    <source>
        <dbReference type="ARBA" id="ARBA00023136"/>
    </source>
</evidence>
<proteinExistence type="inferred from homology"/>
<dbReference type="InterPro" id="IPR051535">
    <property type="entry name" value="Siderophore_ABC-ATPase"/>
</dbReference>
<dbReference type="GO" id="GO:0005886">
    <property type="term" value="C:plasma membrane"/>
    <property type="evidence" value="ECO:0007669"/>
    <property type="project" value="UniProtKB-SubCell"/>
</dbReference>
<dbReference type="GO" id="GO:0016887">
    <property type="term" value="F:ATP hydrolysis activity"/>
    <property type="evidence" value="ECO:0007669"/>
    <property type="project" value="InterPro"/>
</dbReference>
<organism evidence="12 13">
    <name type="scientific">Paracoccus alkanivorans</name>
    <dbReference type="NCBI Taxonomy" id="2116655"/>
    <lineage>
        <taxon>Bacteria</taxon>
        <taxon>Pseudomonadati</taxon>
        <taxon>Pseudomonadota</taxon>
        <taxon>Alphaproteobacteria</taxon>
        <taxon>Rhodobacterales</taxon>
        <taxon>Paracoccaceae</taxon>
        <taxon>Paracoccus</taxon>
    </lineage>
</organism>
<dbReference type="InterPro" id="IPR027417">
    <property type="entry name" value="P-loop_NTPase"/>
</dbReference>
<dbReference type="Proteomes" id="UP000273516">
    <property type="component" value="Unassembled WGS sequence"/>
</dbReference>
<keyword evidence="10" id="KW-0472">Membrane</keyword>
<dbReference type="PROSITE" id="PS00211">
    <property type="entry name" value="ABC_TRANSPORTER_1"/>
    <property type="match status" value="1"/>
</dbReference>
<protein>
    <submittedName>
        <fullName evidence="12">ABC transporter ATP-binding protein</fullName>
    </submittedName>
</protein>
<evidence type="ECO:0000256" key="7">
    <source>
        <dbReference type="ARBA" id="ARBA00022840"/>
    </source>
</evidence>
<evidence type="ECO:0000256" key="3">
    <source>
        <dbReference type="ARBA" id="ARBA00022448"/>
    </source>
</evidence>
<evidence type="ECO:0000256" key="8">
    <source>
        <dbReference type="ARBA" id="ARBA00023004"/>
    </source>
</evidence>
<keyword evidence="13" id="KW-1185">Reference proteome</keyword>
<dbReference type="InterPro" id="IPR017871">
    <property type="entry name" value="ABC_transporter-like_CS"/>
</dbReference>
<dbReference type="InterPro" id="IPR003439">
    <property type="entry name" value="ABC_transporter-like_ATP-bd"/>
</dbReference>
<evidence type="ECO:0000256" key="5">
    <source>
        <dbReference type="ARBA" id="ARBA00022496"/>
    </source>
</evidence>
<evidence type="ECO:0000256" key="6">
    <source>
        <dbReference type="ARBA" id="ARBA00022741"/>
    </source>
</evidence>
<dbReference type="AlphaFoldDB" id="A0A3M0MKH1"/>
<evidence type="ECO:0000313" key="12">
    <source>
        <dbReference type="EMBL" id="RMC37935.1"/>
    </source>
</evidence>
<accession>A0A3M0MKH1</accession>
<feature type="domain" description="ABC transporter" evidence="11">
    <location>
        <begin position="6"/>
        <end position="242"/>
    </location>
</feature>
<dbReference type="GO" id="GO:0005524">
    <property type="term" value="F:ATP binding"/>
    <property type="evidence" value="ECO:0007669"/>
    <property type="project" value="UniProtKB-KW"/>
</dbReference>
<dbReference type="InterPro" id="IPR003593">
    <property type="entry name" value="AAA+_ATPase"/>
</dbReference>
<evidence type="ECO:0000256" key="1">
    <source>
        <dbReference type="ARBA" id="ARBA00004202"/>
    </source>
</evidence>
<evidence type="ECO:0000259" key="11">
    <source>
        <dbReference type="PROSITE" id="PS50893"/>
    </source>
</evidence>
<comment type="similarity">
    <text evidence="2">Belongs to the ABC transporter superfamily.</text>
</comment>
<evidence type="ECO:0000256" key="4">
    <source>
        <dbReference type="ARBA" id="ARBA00022475"/>
    </source>
</evidence>
<comment type="subcellular location">
    <subcellularLocation>
        <location evidence="1">Cell membrane</location>
        <topology evidence="1">Peripheral membrane protein</topology>
    </subcellularLocation>
</comment>
<keyword evidence="3" id="KW-0813">Transport</keyword>
<dbReference type="GO" id="GO:0006826">
    <property type="term" value="P:iron ion transport"/>
    <property type="evidence" value="ECO:0007669"/>
    <property type="project" value="UniProtKB-KW"/>
</dbReference>
<keyword evidence="8" id="KW-0408">Iron</keyword>
<dbReference type="OrthoDB" id="9805601at2"/>
<dbReference type="Pfam" id="PF00005">
    <property type="entry name" value="ABC_tran"/>
    <property type="match status" value="1"/>
</dbReference>
<dbReference type="RefSeq" id="WP_122111018.1">
    <property type="nucleotide sequence ID" value="NZ_QOKZ01000001.1"/>
</dbReference>
<keyword evidence="9" id="KW-0406">Ion transport</keyword>
<evidence type="ECO:0000256" key="9">
    <source>
        <dbReference type="ARBA" id="ARBA00023065"/>
    </source>
</evidence>
<dbReference type="SUPFAM" id="SSF52540">
    <property type="entry name" value="P-loop containing nucleoside triphosphate hydrolases"/>
    <property type="match status" value="1"/>
</dbReference>
<comment type="caution">
    <text evidence="12">The sequence shown here is derived from an EMBL/GenBank/DDBJ whole genome shotgun (WGS) entry which is preliminary data.</text>
</comment>
<dbReference type="EMBL" id="QOKZ01000001">
    <property type="protein sequence ID" value="RMC37935.1"/>
    <property type="molecule type" value="Genomic_DNA"/>
</dbReference>
<dbReference type="FunFam" id="3.40.50.300:FF:000134">
    <property type="entry name" value="Iron-enterobactin ABC transporter ATP-binding protein"/>
    <property type="match status" value="1"/>
</dbReference>
<keyword evidence="7 12" id="KW-0067">ATP-binding</keyword>
<dbReference type="CDD" id="cd03214">
    <property type="entry name" value="ABC_Iron-Siderophores_B12_Hemin"/>
    <property type="match status" value="1"/>
</dbReference>
<gene>
    <name evidence="12" type="ORF">C9E81_04215</name>
</gene>
<evidence type="ECO:0000313" key="13">
    <source>
        <dbReference type="Proteomes" id="UP000273516"/>
    </source>
</evidence>